<name>A0A919DR77_9ACTN</name>
<dbReference type="Proteomes" id="UP000603227">
    <property type="component" value="Unassembled WGS sequence"/>
</dbReference>
<evidence type="ECO:0000313" key="3">
    <source>
        <dbReference type="Proteomes" id="UP000603227"/>
    </source>
</evidence>
<gene>
    <name evidence="2" type="ORF">GCM10017771_95520</name>
</gene>
<evidence type="ECO:0000313" key="2">
    <source>
        <dbReference type="EMBL" id="GHE71561.1"/>
    </source>
</evidence>
<dbReference type="EMBL" id="BNAT01000081">
    <property type="protein sequence ID" value="GHE71561.1"/>
    <property type="molecule type" value="Genomic_DNA"/>
</dbReference>
<protein>
    <submittedName>
        <fullName evidence="2">Uncharacterized protein</fullName>
    </submittedName>
</protein>
<evidence type="ECO:0000256" key="1">
    <source>
        <dbReference type="SAM" id="MobiDB-lite"/>
    </source>
</evidence>
<proteinExistence type="predicted"/>
<reference evidence="2" key="2">
    <citation type="submission" date="2020-09" db="EMBL/GenBank/DDBJ databases">
        <authorList>
            <person name="Sun Q."/>
            <person name="Zhou Y."/>
        </authorList>
    </citation>
    <scope>NUCLEOTIDE SEQUENCE</scope>
    <source>
        <strain evidence="2">CGMCC 4.7403</strain>
    </source>
</reference>
<dbReference type="AlphaFoldDB" id="A0A919DR77"/>
<sequence length="205" mass="22804">MRQCLPQLSGKPRHRFPDRHPPQRGSRETDVLNQEYCGIMTTPPHPPGRLPAFDMSLTHVTLPSSQVQVNRLTDLVNEIILGTSVIVIVLSTVTDPAGADVDRSRFTWPPWQNETIPEAHHKWKAVFVTQDRTFRGLYHEGPAPEETQTVRVPNTVLSDAMWKMLQNEPCAVLCTGLTGDPSAAEIRTALEEGMLQAVLVEALLA</sequence>
<comment type="caution">
    <text evidence="2">The sequence shown here is derived from an EMBL/GenBank/DDBJ whole genome shotgun (WGS) entry which is preliminary data.</text>
</comment>
<reference evidence="2" key="1">
    <citation type="journal article" date="2014" name="Int. J. Syst. Evol. Microbiol.">
        <title>Complete genome sequence of Corynebacterium casei LMG S-19264T (=DSM 44701T), isolated from a smear-ripened cheese.</title>
        <authorList>
            <consortium name="US DOE Joint Genome Institute (JGI-PGF)"/>
            <person name="Walter F."/>
            <person name="Albersmeier A."/>
            <person name="Kalinowski J."/>
            <person name="Ruckert C."/>
        </authorList>
    </citation>
    <scope>NUCLEOTIDE SEQUENCE</scope>
    <source>
        <strain evidence="2">CGMCC 4.7403</strain>
    </source>
</reference>
<accession>A0A919DR77</accession>
<feature type="compositionally biased region" description="Basic and acidic residues" evidence="1">
    <location>
        <begin position="18"/>
        <end position="29"/>
    </location>
</feature>
<feature type="region of interest" description="Disordered" evidence="1">
    <location>
        <begin position="1"/>
        <end position="29"/>
    </location>
</feature>
<organism evidence="2 3">
    <name type="scientific">Streptomyces capitiformicae</name>
    <dbReference type="NCBI Taxonomy" id="2014920"/>
    <lineage>
        <taxon>Bacteria</taxon>
        <taxon>Bacillati</taxon>
        <taxon>Actinomycetota</taxon>
        <taxon>Actinomycetes</taxon>
        <taxon>Kitasatosporales</taxon>
        <taxon>Streptomycetaceae</taxon>
        <taxon>Streptomyces</taxon>
    </lineage>
</organism>
<keyword evidence="3" id="KW-1185">Reference proteome</keyword>